<feature type="region of interest" description="Disordered" evidence="1">
    <location>
        <begin position="19"/>
        <end position="53"/>
    </location>
</feature>
<dbReference type="EMBL" id="JACJIE010000005">
    <property type="protein sequence ID" value="MBA8944341.1"/>
    <property type="molecule type" value="Genomic_DNA"/>
</dbReference>
<reference evidence="2 3" key="1">
    <citation type="submission" date="2020-08" db="EMBL/GenBank/DDBJ databases">
        <title>Genomic Encyclopedia of Type Strains, Phase III (KMG-III): the genomes of soil and plant-associated and newly described type strains.</title>
        <authorList>
            <person name="Whitman W."/>
        </authorList>
    </citation>
    <scope>NUCLEOTIDE SEQUENCE [LARGE SCALE GENOMIC DNA]</scope>
    <source>
        <strain evidence="2 3">CECT 3271</strain>
    </source>
</reference>
<protein>
    <submittedName>
        <fullName evidence="2">Uncharacterized protein</fullName>
    </submittedName>
</protein>
<evidence type="ECO:0000313" key="2">
    <source>
        <dbReference type="EMBL" id="MBA8944341.1"/>
    </source>
</evidence>
<evidence type="ECO:0000313" key="3">
    <source>
        <dbReference type="Proteomes" id="UP000530412"/>
    </source>
</evidence>
<name>A0AA40SDU0_9ACTN</name>
<organism evidence="2 3">
    <name type="scientific">Streptomyces calvus</name>
    <dbReference type="NCBI Taxonomy" id="67282"/>
    <lineage>
        <taxon>Bacteria</taxon>
        <taxon>Bacillati</taxon>
        <taxon>Actinomycetota</taxon>
        <taxon>Actinomycetes</taxon>
        <taxon>Kitasatosporales</taxon>
        <taxon>Streptomycetaceae</taxon>
        <taxon>Streptomyces</taxon>
    </lineage>
</organism>
<sequence>MVWLFIVLRVMTASTSGKARRIRHSVRTGHQAGRTSRRAGQPSRGRRAPAMPE</sequence>
<gene>
    <name evidence="2" type="ORF">FHS33_002779</name>
</gene>
<dbReference type="Proteomes" id="UP000530412">
    <property type="component" value="Unassembled WGS sequence"/>
</dbReference>
<evidence type="ECO:0000256" key="1">
    <source>
        <dbReference type="SAM" id="MobiDB-lite"/>
    </source>
</evidence>
<dbReference type="AlphaFoldDB" id="A0AA40SDU0"/>
<comment type="caution">
    <text evidence="2">The sequence shown here is derived from an EMBL/GenBank/DDBJ whole genome shotgun (WGS) entry which is preliminary data.</text>
</comment>
<proteinExistence type="predicted"/>
<accession>A0AA40SDU0</accession>